<sequence>MTSDSPISSRRRQDILRRVRQRQAILQNATPDDILEAERKLFAEDDEYIPQLLRARAALLGEVEEELPPLEPAFEELPDFPSAVSPVVPLKQAPVVPTAQKDNVLQPPPPDKELSEFDRHHNAIRLYVIQQFEEGKKSREIAELIGLTPHKLSRWYNQVKELPFAMRLWIPLFKEEELGEWKPGDPDSEDEEPDATLVSEPEPRPAQRVLEPSPEAVRAAKRALLQAEKNAQLEQDRAEVSQWIADNTASDEDIVVAQRLAALAFHRAEWSLSRIARALELDVSTISRWMTRAKQAEEAELALQKGMDKRRTEQKLKAAAKPVVRQTPRPKIALPRPIQPLSPMAKRSVGMLRAVIEQAETQDDGVVLLPVASAIERERVMASLSMMSVAAGRPQPRGKEFVIPLPPEEAMYLRRMLVQD</sequence>
<evidence type="ECO:0000313" key="2">
    <source>
        <dbReference type="EMBL" id="MBB6053505.1"/>
    </source>
</evidence>
<reference evidence="2 3" key="1">
    <citation type="submission" date="2020-08" db="EMBL/GenBank/DDBJ databases">
        <title>Genomic Encyclopedia of Type Strains, Phase IV (KMG-IV): sequencing the most valuable type-strain genomes for metagenomic binning, comparative biology and taxonomic classification.</title>
        <authorList>
            <person name="Goeker M."/>
        </authorList>
    </citation>
    <scope>NUCLEOTIDE SEQUENCE [LARGE SCALE GENOMIC DNA]</scope>
    <source>
        <strain evidence="2 3">DSM 23562</strain>
    </source>
</reference>
<organism evidence="2 3">
    <name type="scientific">Armatimonas rosea</name>
    <dbReference type="NCBI Taxonomy" id="685828"/>
    <lineage>
        <taxon>Bacteria</taxon>
        <taxon>Bacillati</taxon>
        <taxon>Armatimonadota</taxon>
        <taxon>Armatimonadia</taxon>
        <taxon>Armatimonadales</taxon>
        <taxon>Armatimonadaceae</taxon>
        <taxon>Armatimonas</taxon>
    </lineage>
</organism>
<dbReference type="Proteomes" id="UP000520814">
    <property type="component" value="Unassembled WGS sequence"/>
</dbReference>
<comment type="caution">
    <text evidence="2">The sequence shown here is derived from an EMBL/GenBank/DDBJ whole genome shotgun (WGS) entry which is preliminary data.</text>
</comment>
<feature type="region of interest" description="Disordered" evidence="1">
    <location>
        <begin position="306"/>
        <end position="330"/>
    </location>
</feature>
<feature type="compositionally biased region" description="Basic and acidic residues" evidence="1">
    <location>
        <begin position="306"/>
        <end position="316"/>
    </location>
</feature>
<accession>A0A7W9W9R4</accession>
<keyword evidence="3" id="KW-1185">Reference proteome</keyword>
<dbReference type="InterPro" id="IPR009057">
    <property type="entry name" value="Homeodomain-like_sf"/>
</dbReference>
<dbReference type="EMBL" id="JACHGW010000007">
    <property type="protein sequence ID" value="MBB6053505.1"/>
    <property type="molecule type" value="Genomic_DNA"/>
</dbReference>
<feature type="region of interest" description="Disordered" evidence="1">
    <location>
        <begin position="179"/>
        <end position="213"/>
    </location>
</feature>
<evidence type="ECO:0000313" key="3">
    <source>
        <dbReference type="Proteomes" id="UP000520814"/>
    </source>
</evidence>
<evidence type="ECO:0000256" key="1">
    <source>
        <dbReference type="SAM" id="MobiDB-lite"/>
    </source>
</evidence>
<gene>
    <name evidence="2" type="ORF">HNQ39_005340</name>
</gene>
<protein>
    <submittedName>
        <fullName evidence="2">Transposase</fullName>
    </submittedName>
</protein>
<dbReference type="RefSeq" id="WP_184203597.1">
    <property type="nucleotide sequence ID" value="NZ_JACHGW010000007.1"/>
</dbReference>
<dbReference type="SUPFAM" id="SSF46689">
    <property type="entry name" value="Homeodomain-like"/>
    <property type="match status" value="1"/>
</dbReference>
<dbReference type="AlphaFoldDB" id="A0A7W9W9R4"/>
<proteinExistence type="predicted"/>
<name>A0A7W9W9R4_ARMRO</name>